<evidence type="ECO:0000256" key="1">
    <source>
        <dbReference type="ARBA" id="ARBA00008987"/>
    </source>
</evidence>
<dbReference type="EMBL" id="SJOL01006462">
    <property type="protein sequence ID" value="TGZ66227.1"/>
    <property type="molecule type" value="Genomic_DNA"/>
</dbReference>
<dbReference type="Proteomes" id="UP000308267">
    <property type="component" value="Unassembled WGS sequence"/>
</dbReference>
<dbReference type="AlphaFoldDB" id="A0A4S2LY84"/>
<name>A0A4S2LY84_OPIFE</name>
<accession>A0A4S2LY84</accession>
<dbReference type="PANTHER" id="PTHR43601:SF3">
    <property type="entry name" value="THIOREDOXIN, MITOCHONDRIAL"/>
    <property type="match status" value="1"/>
</dbReference>
<evidence type="ECO:0000259" key="2">
    <source>
        <dbReference type="Pfam" id="PF00085"/>
    </source>
</evidence>
<keyword evidence="4" id="KW-1185">Reference proteome</keyword>
<feature type="domain" description="Thioredoxin" evidence="2">
    <location>
        <begin position="14"/>
        <end position="107"/>
    </location>
</feature>
<dbReference type="GO" id="GO:0045454">
    <property type="term" value="P:cell redox homeostasis"/>
    <property type="evidence" value="ECO:0007669"/>
    <property type="project" value="TreeGrafter"/>
</dbReference>
<comment type="similarity">
    <text evidence="1">Belongs to the thioredoxin family.</text>
</comment>
<sequence>MPQVIQLTERYVNDEITEEVTRNRDKLIVLFFHTSGYAPFEEMEAKLAKIEAHDNGVVFLNVDVTAHTDLMYEYNIASNPTFIFLKNGAQVHSYEEMEEGAIIDLVKKYKEGTQKQ</sequence>
<dbReference type="Pfam" id="PF00085">
    <property type="entry name" value="Thioredoxin"/>
    <property type="match status" value="1"/>
</dbReference>
<reference evidence="3 4" key="1">
    <citation type="journal article" date="2019" name="BMC Genomics">
        <title>New insights from Opisthorchis felineus genome: update on genomics of the epidemiologically important liver flukes.</title>
        <authorList>
            <person name="Ershov N.I."/>
            <person name="Mordvinov V.A."/>
            <person name="Prokhortchouk E.B."/>
            <person name="Pakharukova M.Y."/>
            <person name="Gunbin K.V."/>
            <person name="Ustyantsev K."/>
            <person name="Genaev M.A."/>
            <person name="Blinov A.G."/>
            <person name="Mazur A."/>
            <person name="Boulygina E."/>
            <person name="Tsygankova S."/>
            <person name="Khrameeva E."/>
            <person name="Chekanov N."/>
            <person name="Fan G."/>
            <person name="Xiao A."/>
            <person name="Zhang H."/>
            <person name="Xu X."/>
            <person name="Yang H."/>
            <person name="Solovyev V."/>
            <person name="Lee S.M."/>
            <person name="Liu X."/>
            <person name="Afonnikov D.A."/>
            <person name="Skryabin K.G."/>
        </authorList>
    </citation>
    <scope>NUCLEOTIDE SEQUENCE [LARGE SCALE GENOMIC DNA]</scope>
    <source>
        <strain evidence="3">AK-0245</strain>
        <tissue evidence="3">Whole organism</tissue>
    </source>
</reference>
<dbReference type="CDD" id="cd02947">
    <property type="entry name" value="TRX_family"/>
    <property type="match status" value="1"/>
</dbReference>
<dbReference type="Gene3D" id="3.40.30.10">
    <property type="entry name" value="Glutaredoxin"/>
    <property type="match status" value="1"/>
</dbReference>
<dbReference type="InterPro" id="IPR036249">
    <property type="entry name" value="Thioredoxin-like_sf"/>
</dbReference>
<protein>
    <recommendedName>
        <fullName evidence="2">Thioredoxin domain-containing protein</fullName>
    </recommendedName>
</protein>
<proteinExistence type="inferred from homology"/>
<organism evidence="3 4">
    <name type="scientific">Opisthorchis felineus</name>
    <dbReference type="NCBI Taxonomy" id="147828"/>
    <lineage>
        <taxon>Eukaryota</taxon>
        <taxon>Metazoa</taxon>
        <taxon>Spiralia</taxon>
        <taxon>Lophotrochozoa</taxon>
        <taxon>Platyhelminthes</taxon>
        <taxon>Trematoda</taxon>
        <taxon>Digenea</taxon>
        <taxon>Opisthorchiida</taxon>
        <taxon>Opisthorchiata</taxon>
        <taxon>Opisthorchiidae</taxon>
        <taxon>Opisthorchis</taxon>
    </lineage>
</organism>
<dbReference type="STRING" id="147828.A0A4S2LY84"/>
<dbReference type="InterPro" id="IPR013766">
    <property type="entry name" value="Thioredoxin_domain"/>
</dbReference>
<evidence type="ECO:0000313" key="3">
    <source>
        <dbReference type="EMBL" id="TGZ66227.1"/>
    </source>
</evidence>
<evidence type="ECO:0000313" key="4">
    <source>
        <dbReference type="Proteomes" id="UP000308267"/>
    </source>
</evidence>
<feature type="non-terminal residue" evidence="3">
    <location>
        <position position="116"/>
    </location>
</feature>
<dbReference type="PANTHER" id="PTHR43601">
    <property type="entry name" value="THIOREDOXIN, MITOCHONDRIAL"/>
    <property type="match status" value="1"/>
</dbReference>
<gene>
    <name evidence="3" type="ORF">CRM22_005451</name>
</gene>
<dbReference type="SUPFAM" id="SSF52833">
    <property type="entry name" value="Thioredoxin-like"/>
    <property type="match status" value="1"/>
</dbReference>
<comment type="caution">
    <text evidence="3">The sequence shown here is derived from an EMBL/GenBank/DDBJ whole genome shotgun (WGS) entry which is preliminary data.</text>
</comment>
<dbReference type="OrthoDB" id="2121326at2759"/>